<dbReference type="EMBL" id="CAKD01000021">
    <property type="protein sequence ID" value="CCI85312.1"/>
    <property type="molecule type" value="Genomic_DNA"/>
</dbReference>
<gene>
    <name evidence="2" type="ORF">BN53_04315</name>
</gene>
<name>I7IZT8_9LACO</name>
<feature type="compositionally biased region" description="Basic and acidic residues" evidence="1">
    <location>
        <begin position="222"/>
        <end position="252"/>
    </location>
</feature>
<dbReference type="AlphaFoldDB" id="I7IZT8"/>
<reference evidence="2 3" key="1">
    <citation type="submission" date="2012-06" db="EMBL/GenBank/DDBJ databases">
        <title>Draft Genome Sequence of Lactobacillus pasteurii CRBIP 24.76T.</title>
        <authorList>
            <person name="Cousin S."/>
            <person name="Bouchier C."/>
            <person name="Loux V."/>
            <person name="Ma L."/>
            <person name="Creno S."/>
            <person name="Bizet C."/>
            <person name="Clermont D."/>
        </authorList>
    </citation>
    <scope>NUCLEOTIDE SEQUENCE [LARGE SCALE GENOMIC DNA]</scope>
    <source>
        <strain evidence="3">CRBIP 24.76T</strain>
    </source>
</reference>
<organism evidence="2 3">
    <name type="scientific">Lactobacillus pasteurii DSM 23907 = CRBIP 24.76</name>
    <dbReference type="NCBI Taxonomy" id="1423790"/>
    <lineage>
        <taxon>Bacteria</taxon>
        <taxon>Bacillati</taxon>
        <taxon>Bacillota</taxon>
        <taxon>Bacilli</taxon>
        <taxon>Lactobacillales</taxon>
        <taxon>Lactobacillaceae</taxon>
        <taxon>Lactobacillus</taxon>
    </lineage>
</organism>
<comment type="caution">
    <text evidence="2">The sequence shown here is derived from an EMBL/GenBank/DDBJ whole genome shotgun (WGS) entry which is preliminary data.</text>
</comment>
<dbReference type="eggNOG" id="ENOG50309QB">
    <property type="taxonomic scope" value="Bacteria"/>
</dbReference>
<dbReference type="OrthoDB" id="149299at2"/>
<dbReference type="STRING" id="1423790.BN53_04315"/>
<dbReference type="Pfam" id="PF04404">
    <property type="entry name" value="ERF"/>
    <property type="match status" value="1"/>
</dbReference>
<feature type="region of interest" description="Disordered" evidence="1">
    <location>
        <begin position="222"/>
        <end position="262"/>
    </location>
</feature>
<dbReference type="Proteomes" id="UP000009311">
    <property type="component" value="Unassembled WGS sequence"/>
</dbReference>
<proteinExistence type="predicted"/>
<evidence type="ECO:0000313" key="3">
    <source>
        <dbReference type="Proteomes" id="UP000009311"/>
    </source>
</evidence>
<dbReference type="RefSeq" id="WP_009559863.1">
    <property type="nucleotide sequence ID" value="NZ_AYZN01000019.1"/>
</dbReference>
<keyword evidence="3" id="KW-1185">Reference proteome</keyword>
<protein>
    <submittedName>
        <fullName evidence="2">Orf223</fullName>
    </submittedName>
</protein>
<accession>I7IZT8</accession>
<dbReference type="InterPro" id="IPR007499">
    <property type="entry name" value="ERF_bacteria_virus"/>
</dbReference>
<evidence type="ECO:0000256" key="1">
    <source>
        <dbReference type="SAM" id="MobiDB-lite"/>
    </source>
</evidence>
<sequence length="262" mass="29312">MEIIGNSEQFSNWAKHFNAVKALIIQPKKTHSVSVKMKNGQRYNYKYADLAGVDKAIQQAVNQVRDKDGLPCLNYSVDAGIDIDGIWAETLVIDSSGCAVKLSKLWFKSANVGNAQSSASLLSYAKRYSLSASFGIASEDDDDAQQFVNNQPEQPEQPQAHYLNDSELNSYMVVYAGRRLKLADLMQDAIDGDKDVQNWIKSERDPQTVIAIKQLSDIYKRSAKKVEPKPEPVEQKTEDKTIKELVDGHEPENPENLFDGLE</sequence>
<evidence type="ECO:0000313" key="2">
    <source>
        <dbReference type="EMBL" id="CCI85312.1"/>
    </source>
</evidence>